<dbReference type="OMA" id="ANEFRSC"/>
<dbReference type="AlphaFoldDB" id="A0A7N0ZQW9"/>
<accession>A0A7N0ZQW9</accession>
<dbReference type="InterPro" id="IPR044508">
    <property type="entry name" value="At5g50450/At1g67340-like"/>
</dbReference>
<evidence type="ECO:0000256" key="1">
    <source>
        <dbReference type="ARBA" id="ARBA00022723"/>
    </source>
</evidence>
<dbReference type="Gramene" id="Kaladp0016s0035.1.v1.1">
    <property type="protein sequence ID" value="Kaladp0016s0035.1.v1.1"/>
    <property type="gene ID" value="Kaladp0016s0035.v1.1"/>
</dbReference>
<evidence type="ECO:0000313" key="6">
    <source>
        <dbReference type="EnsemblPlants" id="Kaladp0016s0035.1.v1.1"/>
    </source>
</evidence>
<dbReference type="GO" id="GO:0008270">
    <property type="term" value="F:zinc ion binding"/>
    <property type="evidence" value="ECO:0007669"/>
    <property type="project" value="UniProtKB-KW"/>
</dbReference>
<dbReference type="Proteomes" id="UP000594263">
    <property type="component" value="Unplaced"/>
</dbReference>
<dbReference type="InterPro" id="IPR036047">
    <property type="entry name" value="F-box-like_dom_sf"/>
</dbReference>
<dbReference type="SUPFAM" id="SSF81901">
    <property type="entry name" value="HCP-like"/>
    <property type="match status" value="1"/>
</dbReference>
<keyword evidence="1" id="KW-0479">Metal-binding</keyword>
<evidence type="ECO:0000256" key="4">
    <source>
        <dbReference type="PROSITE-ProRule" id="PRU00134"/>
    </source>
</evidence>
<organism evidence="6 7">
    <name type="scientific">Kalanchoe fedtschenkoi</name>
    <name type="common">Lavender scallops</name>
    <name type="synonym">South American air plant</name>
    <dbReference type="NCBI Taxonomy" id="63787"/>
    <lineage>
        <taxon>Eukaryota</taxon>
        <taxon>Viridiplantae</taxon>
        <taxon>Streptophyta</taxon>
        <taxon>Embryophyta</taxon>
        <taxon>Tracheophyta</taxon>
        <taxon>Spermatophyta</taxon>
        <taxon>Magnoliopsida</taxon>
        <taxon>eudicotyledons</taxon>
        <taxon>Gunneridae</taxon>
        <taxon>Pentapetalae</taxon>
        <taxon>Saxifragales</taxon>
        <taxon>Crassulaceae</taxon>
        <taxon>Kalanchoe</taxon>
    </lineage>
</organism>
<dbReference type="SUPFAM" id="SSF81383">
    <property type="entry name" value="F-box domain"/>
    <property type="match status" value="1"/>
</dbReference>
<evidence type="ECO:0000256" key="3">
    <source>
        <dbReference type="ARBA" id="ARBA00022833"/>
    </source>
</evidence>
<keyword evidence="2 4" id="KW-0863">Zinc-finger</keyword>
<dbReference type="InterPro" id="IPR002893">
    <property type="entry name" value="Znf_MYND"/>
</dbReference>
<keyword evidence="3" id="KW-0862">Zinc</keyword>
<dbReference type="Gene3D" id="1.25.40.10">
    <property type="entry name" value="Tetratricopeptide repeat domain"/>
    <property type="match status" value="1"/>
</dbReference>
<dbReference type="PANTHER" id="PTHR46758">
    <property type="entry name" value="MYND DOMAIN-CONTAINING"/>
    <property type="match status" value="1"/>
</dbReference>
<name>A0A7N0ZQW9_KALFE</name>
<feature type="domain" description="MYND-type" evidence="5">
    <location>
        <begin position="254"/>
        <end position="296"/>
    </location>
</feature>
<reference evidence="6" key="1">
    <citation type="submission" date="2021-01" db="UniProtKB">
        <authorList>
            <consortium name="EnsemblPlants"/>
        </authorList>
    </citation>
    <scope>IDENTIFICATION</scope>
</reference>
<protein>
    <recommendedName>
        <fullName evidence="5">MYND-type domain-containing protein</fullName>
    </recommendedName>
</protein>
<sequence>MSSRKKLRPDTLHRPDLLSDLPDDILLFILTKLSASASSPSDFFTVLATCKRMNRLGMSPAVLRELSGNAMAVKARSWSEISHRFLRKCVQAGNVEGHYLLGMIRFYCLGICASGASLMAKAAMRNHARSLYSLALIHLNAGRKSKDDKDVQAGVALCARAAYLGSIDATCELAHCLINGYGVRHDLSRGRRLFLRAGLRELQGSKLSGSVEALHQPDAAHRFLREWFECGRASVAAARGGDGDRCVEVRLCSNDVCGRIETRANEFRSCSVCRSVSYCSRACQTLHWRSRHKDLCAPNGGDA</sequence>
<dbReference type="InterPro" id="IPR057136">
    <property type="entry name" value="At2g35280_TPR_dom"/>
</dbReference>
<dbReference type="CDD" id="cd09917">
    <property type="entry name" value="F-box_SF"/>
    <property type="match status" value="1"/>
</dbReference>
<evidence type="ECO:0000256" key="2">
    <source>
        <dbReference type="ARBA" id="ARBA00022771"/>
    </source>
</evidence>
<dbReference type="Gene3D" id="6.10.140.2220">
    <property type="match status" value="1"/>
</dbReference>
<dbReference type="Pfam" id="PF23310">
    <property type="entry name" value="TPR_27"/>
    <property type="match status" value="1"/>
</dbReference>
<dbReference type="SUPFAM" id="SSF144232">
    <property type="entry name" value="HIT/MYND zinc finger-like"/>
    <property type="match status" value="1"/>
</dbReference>
<dbReference type="PROSITE" id="PS50865">
    <property type="entry name" value="ZF_MYND_2"/>
    <property type="match status" value="1"/>
</dbReference>
<dbReference type="PANTHER" id="PTHR46758:SF9">
    <property type="entry name" value="MYND-TYPE DOMAIN-CONTAINING PROTEIN"/>
    <property type="match status" value="1"/>
</dbReference>
<dbReference type="InterPro" id="IPR011990">
    <property type="entry name" value="TPR-like_helical_dom_sf"/>
</dbReference>
<evidence type="ECO:0000259" key="5">
    <source>
        <dbReference type="PROSITE" id="PS50865"/>
    </source>
</evidence>
<dbReference type="Pfam" id="PF01753">
    <property type="entry name" value="zf-MYND"/>
    <property type="match status" value="1"/>
</dbReference>
<evidence type="ECO:0000313" key="7">
    <source>
        <dbReference type="Proteomes" id="UP000594263"/>
    </source>
</evidence>
<keyword evidence="7" id="KW-1185">Reference proteome</keyword>
<proteinExistence type="predicted"/>
<dbReference type="EnsemblPlants" id="Kaladp0016s0035.1.v1.1">
    <property type="protein sequence ID" value="Kaladp0016s0035.1.v1.1"/>
    <property type="gene ID" value="Kaladp0016s0035.v1.1"/>
</dbReference>